<proteinExistence type="inferred from homology"/>
<dbReference type="Gene3D" id="3.40.50.2000">
    <property type="entry name" value="Glycogen Phosphorylase B"/>
    <property type="match status" value="2"/>
</dbReference>
<evidence type="ECO:0000313" key="5">
    <source>
        <dbReference type="Proteomes" id="UP000740605"/>
    </source>
</evidence>
<dbReference type="PANTHER" id="PTHR12526">
    <property type="entry name" value="GLYCOSYLTRANSFERASE"/>
    <property type="match status" value="1"/>
</dbReference>
<gene>
    <name evidence="4" type="ORF">J0P97_05900</name>
</gene>
<evidence type="ECO:0000256" key="1">
    <source>
        <dbReference type="ARBA" id="ARBA00009481"/>
    </source>
</evidence>
<dbReference type="PANTHER" id="PTHR12526:SF640">
    <property type="entry name" value="COLANIC ACID BIOSYNTHESIS GLYCOSYLTRANSFERASE WCAL-RELATED"/>
    <property type="match status" value="1"/>
</dbReference>
<dbReference type="Pfam" id="PF13641">
    <property type="entry name" value="Glyco_tranf_2_3"/>
    <property type="match status" value="1"/>
</dbReference>
<comment type="caution">
    <text evidence="4">The sequence shown here is derived from an EMBL/GenBank/DDBJ whole genome shotgun (WGS) entry which is preliminary data.</text>
</comment>
<evidence type="ECO:0000256" key="3">
    <source>
        <dbReference type="ARBA" id="ARBA00022679"/>
    </source>
</evidence>
<dbReference type="InterPro" id="IPR029044">
    <property type="entry name" value="Nucleotide-diphossugar_trans"/>
</dbReference>
<dbReference type="CDD" id="cd00761">
    <property type="entry name" value="Glyco_tranf_GTA_type"/>
    <property type="match status" value="1"/>
</dbReference>
<comment type="similarity">
    <text evidence="1">Belongs to the glycosyltransferase group 1 family. Glycosyltransferase 4 subfamily.</text>
</comment>
<keyword evidence="3" id="KW-0808">Transferase</keyword>
<sequence length="786" mass="83671">MTTPVGTLSIVITADGAAAESLLATLESVAAARLPSTEIICVVAASDPHAAIASRMPDDVHVRVVTTDADATRSHSRRRGLRATSGAYIAFLVAGDLLSDPTALARARASVTPSPDGPAADVVVFDRPARNEKTSASARRSPRAVRRSPDAILGTFASDVDGPHVRSRLLLRSSILRDIDRRLGDIDAFEDTVVMLLAAAAGASFVLAPSAAAAFERRGESAAGAAHPDAVRNATRAVSAAVAIEPVVSESARHSPNPEPLLLGYEGIRERAIGDALEGAAGLPEPQGAKALDDLRMIVSEADIVAAAARSARVLAFVASRTAPVPLGSRPVRSVLLTTNIVTTGGVSGVLLTQARFLIDAGHRVTVVAHRAGSDESALPPGAAFEQITGATKAERMRKWMEVCRRHEIDLVIDHRVLYSRDWHEYALVSTGAGIPTIGWIHNFAARPTYNGNDLHTLLAAYLPVLARLIVLSPLDVAFWKLRGIDRTSYLPNPPSPLLLSSAGSGRPRLAPAGRRLELVWWGRLEEHTKKVTALVDVASSLKRSGVDFRLRIVGPDWTDMSASTLRDLVSKRSLDGMVEITGPLHGQELLDAVDSSDLFVNTSIIEGYPLTLSEAQARGLPVAMYDLPWLALLEANDGVLTVPQGDADALAAAIADLASDPNAYEAASRASIAAAQRAVSHDFATLYAQLVRGALPESFSPAPTREDAERLLRLLLFFAENATFVPARVPSRRGGRRATGRANGRGTSWAARLESRLTPLGHDLVTVFPWARPAARRVKNALLRR</sequence>
<dbReference type="Pfam" id="PF13692">
    <property type="entry name" value="Glyco_trans_1_4"/>
    <property type="match status" value="1"/>
</dbReference>
<dbReference type="Gene3D" id="3.90.550.10">
    <property type="entry name" value="Spore Coat Polysaccharide Biosynthesis Protein SpsA, Chain A"/>
    <property type="match status" value="1"/>
</dbReference>
<keyword evidence="2" id="KW-0328">Glycosyltransferase</keyword>
<dbReference type="CDD" id="cd03801">
    <property type="entry name" value="GT4_PimA-like"/>
    <property type="match status" value="1"/>
</dbReference>
<dbReference type="SUPFAM" id="SSF53448">
    <property type="entry name" value="Nucleotide-diphospho-sugar transferases"/>
    <property type="match status" value="1"/>
</dbReference>
<keyword evidence="5" id="KW-1185">Reference proteome</keyword>
<dbReference type="EMBL" id="JAFLHG010000004">
    <property type="protein sequence ID" value="MBT8797602.1"/>
    <property type="molecule type" value="Genomic_DNA"/>
</dbReference>
<accession>A0ABS5XUL2</accession>
<evidence type="ECO:0000256" key="2">
    <source>
        <dbReference type="ARBA" id="ARBA00022676"/>
    </source>
</evidence>
<evidence type="ECO:0000313" key="4">
    <source>
        <dbReference type="EMBL" id="MBT8797602.1"/>
    </source>
</evidence>
<dbReference type="RefSeq" id="WP_215486843.1">
    <property type="nucleotide sequence ID" value="NZ_BAAAPJ010000002.1"/>
</dbReference>
<protein>
    <submittedName>
        <fullName evidence="4">Glycosyltransferase</fullName>
    </submittedName>
</protein>
<dbReference type="Proteomes" id="UP000740605">
    <property type="component" value="Unassembled WGS sequence"/>
</dbReference>
<organism evidence="4 5">
    <name type="scientific">Microbacterium flavum</name>
    <dbReference type="NCBI Taxonomy" id="415216"/>
    <lineage>
        <taxon>Bacteria</taxon>
        <taxon>Bacillati</taxon>
        <taxon>Actinomycetota</taxon>
        <taxon>Actinomycetes</taxon>
        <taxon>Micrococcales</taxon>
        <taxon>Microbacteriaceae</taxon>
        <taxon>Microbacterium</taxon>
    </lineage>
</organism>
<name>A0ABS5XUL2_9MICO</name>
<reference evidence="4 5" key="1">
    <citation type="submission" date="2021-03" db="EMBL/GenBank/DDBJ databases">
        <title>Microbacterium pauli sp. nov., isolated from microfiltered milk.</title>
        <authorList>
            <person name="Bellassi P."/>
            <person name="Fontana A."/>
            <person name="Callegari M.L."/>
            <person name="Lorenzo M."/>
            <person name="Cappa F."/>
        </authorList>
    </citation>
    <scope>NUCLEOTIDE SEQUENCE [LARGE SCALE GENOMIC DNA]</scope>
    <source>
        <strain evidence="4 5">DSM 18909</strain>
    </source>
</reference>
<dbReference type="SUPFAM" id="SSF53756">
    <property type="entry name" value="UDP-Glycosyltransferase/glycogen phosphorylase"/>
    <property type="match status" value="1"/>
</dbReference>